<dbReference type="GeneID" id="33318990"/>
<dbReference type="InterPro" id="IPR038765">
    <property type="entry name" value="Papain-like_cys_pep_sf"/>
</dbReference>
<feature type="transmembrane region" description="Helical" evidence="2">
    <location>
        <begin position="7"/>
        <end position="28"/>
    </location>
</feature>
<dbReference type="RefSeq" id="WP_088857250.1">
    <property type="nucleotide sequence ID" value="NZ_CP014862.1"/>
</dbReference>
<comment type="similarity">
    <text evidence="1">Belongs to the UPF0252 family.</text>
</comment>
<name>A0A2Z2M6K2_THEPR</name>
<dbReference type="AlphaFoldDB" id="A0A2Z2M6K2"/>
<keyword evidence="2" id="KW-1133">Transmembrane helix</keyword>
<dbReference type="SUPFAM" id="SSF54001">
    <property type="entry name" value="Cysteine proteinases"/>
    <property type="match status" value="1"/>
</dbReference>
<keyword evidence="2" id="KW-0812">Transmembrane</keyword>
<keyword evidence="5" id="KW-1185">Reference proteome</keyword>
<sequence>MKRALKIFEVLTWIIILLLVGVTFDVSFNDGALSRRYLPGEFVEKLYEFREETRFLTGINDPVTKNFERYLNDPEERGILLNLSRSLKGKNQIESAWKILEWEDKRLTYDYGRAEPQFIPPSEFLSKGKGICGDYSLLTAGLLIAMNYSPVYVLAISFNDSETGHLTAAIRVGGKYLVADQHPPLMDLGTYYRHWAVYTANSSAKPLHIDRIEVYAVYWKDGRVNVRREGSMGRSEFMREDYNMTEGDARKLVGDLTSEIQRRFPNLKQDPLLLGSEKRDSPPEGYRSVSIFQATFPAYADYYIPEAHKGFVSLILDTLLENEELGRALETSDSFWVNGTLRKPSLSITVYTGRRGS</sequence>
<protein>
    <recommendedName>
        <fullName evidence="3">Transglutaminase-like domain-containing protein</fullName>
    </recommendedName>
</protein>
<dbReference type="InterPro" id="IPR007562">
    <property type="entry name" value="Transglutaminase-like_domain"/>
</dbReference>
<dbReference type="EMBL" id="CP014862">
    <property type="protein sequence ID" value="ASJ01980.1"/>
    <property type="molecule type" value="Genomic_DNA"/>
</dbReference>
<dbReference type="Proteomes" id="UP000250179">
    <property type="component" value="Chromosome"/>
</dbReference>
<evidence type="ECO:0000313" key="4">
    <source>
        <dbReference type="EMBL" id="ASJ01980.1"/>
    </source>
</evidence>
<dbReference type="Pfam" id="PF04473">
    <property type="entry name" value="DUF553"/>
    <property type="match status" value="1"/>
</dbReference>
<dbReference type="Gene3D" id="3.10.620.30">
    <property type="match status" value="1"/>
</dbReference>
<evidence type="ECO:0000259" key="3">
    <source>
        <dbReference type="Pfam" id="PF04473"/>
    </source>
</evidence>
<keyword evidence="2" id="KW-0472">Membrane</keyword>
<feature type="domain" description="Transglutaminase-like" evidence="3">
    <location>
        <begin position="82"/>
        <end position="195"/>
    </location>
</feature>
<evidence type="ECO:0000256" key="2">
    <source>
        <dbReference type="SAM" id="Phobius"/>
    </source>
</evidence>
<evidence type="ECO:0000256" key="1">
    <source>
        <dbReference type="ARBA" id="ARBA00007458"/>
    </source>
</evidence>
<gene>
    <name evidence="4" type="ORF">A3L09_01230</name>
</gene>
<dbReference type="KEGG" id="tprf:A3L09_01230"/>
<accession>A0A2Z2M6K2</accession>
<proteinExistence type="inferred from homology"/>
<organism evidence="4 5">
    <name type="scientific">Thermococcus profundus</name>
    <dbReference type="NCBI Taxonomy" id="49899"/>
    <lineage>
        <taxon>Archaea</taxon>
        <taxon>Methanobacteriati</taxon>
        <taxon>Methanobacteriota</taxon>
        <taxon>Thermococci</taxon>
        <taxon>Thermococcales</taxon>
        <taxon>Thermococcaceae</taxon>
        <taxon>Thermococcus</taxon>
    </lineage>
</organism>
<reference evidence="4 5" key="1">
    <citation type="submission" date="2016-03" db="EMBL/GenBank/DDBJ databases">
        <title>Complete genome sequence of Thermococcus profundus strain DT5432.</title>
        <authorList>
            <person name="Oger P.M."/>
        </authorList>
    </citation>
    <scope>NUCLEOTIDE SEQUENCE [LARGE SCALE GENOMIC DNA]</scope>
    <source>
        <strain evidence="4 5">DT 5432</strain>
    </source>
</reference>
<dbReference type="OrthoDB" id="86147at2157"/>
<evidence type="ECO:0000313" key="5">
    <source>
        <dbReference type="Proteomes" id="UP000250179"/>
    </source>
</evidence>